<comment type="caution">
    <text evidence="2">The sequence shown here is derived from an EMBL/GenBank/DDBJ whole genome shotgun (WGS) entry which is preliminary data.</text>
</comment>
<reference evidence="2 3" key="1">
    <citation type="journal article" date="2023" name="Plants (Basel)">
        <title>Bridging the Gap: Combining Genomics and Transcriptomics Approaches to Understand Stylosanthes scabra, an Orphan Legume from the Brazilian Caatinga.</title>
        <authorList>
            <person name="Ferreira-Neto J.R.C."/>
            <person name="da Silva M.D."/>
            <person name="Binneck E."/>
            <person name="de Melo N.F."/>
            <person name="da Silva R.H."/>
            <person name="de Melo A.L.T.M."/>
            <person name="Pandolfi V."/>
            <person name="Bustamante F.O."/>
            <person name="Brasileiro-Vidal A.C."/>
            <person name="Benko-Iseppon A.M."/>
        </authorList>
    </citation>
    <scope>NUCLEOTIDE SEQUENCE [LARGE SCALE GENOMIC DNA]</scope>
    <source>
        <tissue evidence="2">Leaves</tissue>
    </source>
</reference>
<organism evidence="2 3">
    <name type="scientific">Stylosanthes scabra</name>
    <dbReference type="NCBI Taxonomy" id="79078"/>
    <lineage>
        <taxon>Eukaryota</taxon>
        <taxon>Viridiplantae</taxon>
        <taxon>Streptophyta</taxon>
        <taxon>Embryophyta</taxon>
        <taxon>Tracheophyta</taxon>
        <taxon>Spermatophyta</taxon>
        <taxon>Magnoliopsida</taxon>
        <taxon>eudicotyledons</taxon>
        <taxon>Gunneridae</taxon>
        <taxon>Pentapetalae</taxon>
        <taxon>rosids</taxon>
        <taxon>fabids</taxon>
        <taxon>Fabales</taxon>
        <taxon>Fabaceae</taxon>
        <taxon>Papilionoideae</taxon>
        <taxon>50 kb inversion clade</taxon>
        <taxon>dalbergioids sensu lato</taxon>
        <taxon>Dalbergieae</taxon>
        <taxon>Pterocarpus clade</taxon>
        <taxon>Stylosanthes</taxon>
    </lineage>
</organism>
<gene>
    <name evidence="2" type="ORF">PIB30_111035</name>
</gene>
<dbReference type="Proteomes" id="UP001341840">
    <property type="component" value="Unassembled WGS sequence"/>
</dbReference>
<feature type="region of interest" description="Disordered" evidence="1">
    <location>
        <begin position="1"/>
        <end position="56"/>
    </location>
</feature>
<feature type="non-terminal residue" evidence="2">
    <location>
        <position position="1"/>
    </location>
</feature>
<evidence type="ECO:0000256" key="1">
    <source>
        <dbReference type="SAM" id="MobiDB-lite"/>
    </source>
</evidence>
<feature type="compositionally biased region" description="Basic and acidic residues" evidence="1">
    <location>
        <begin position="34"/>
        <end position="56"/>
    </location>
</feature>
<feature type="compositionally biased region" description="Polar residues" evidence="1">
    <location>
        <begin position="1"/>
        <end position="23"/>
    </location>
</feature>
<proteinExistence type="predicted"/>
<feature type="non-terminal residue" evidence="2">
    <location>
        <position position="56"/>
    </location>
</feature>
<protein>
    <submittedName>
        <fullName evidence="2">Uncharacterized protein</fullName>
    </submittedName>
</protein>
<name>A0ABU6X116_9FABA</name>
<keyword evidence="3" id="KW-1185">Reference proteome</keyword>
<accession>A0ABU6X116</accession>
<evidence type="ECO:0000313" key="3">
    <source>
        <dbReference type="Proteomes" id="UP001341840"/>
    </source>
</evidence>
<dbReference type="EMBL" id="JASCZI010187954">
    <property type="protein sequence ID" value="MED6190945.1"/>
    <property type="molecule type" value="Genomic_DNA"/>
</dbReference>
<sequence length="56" mass="6212">VGQIARQLSTTLPNAFPSDTQVNPKECKAVTLRSGRDLEEDKAKNLNKRTEEELNG</sequence>
<evidence type="ECO:0000313" key="2">
    <source>
        <dbReference type="EMBL" id="MED6190945.1"/>
    </source>
</evidence>